<evidence type="ECO:0000313" key="2">
    <source>
        <dbReference type="EMBL" id="AIY83985.1"/>
    </source>
</evidence>
<protein>
    <submittedName>
        <fullName evidence="2">PRC-barrel domain protein</fullName>
    </submittedName>
</protein>
<name>A0A0A7FYH6_9CLOT</name>
<dbReference type="AlphaFoldDB" id="A0A0A7FYH6"/>
<dbReference type="OrthoDB" id="1716342at2"/>
<feature type="domain" description="PRC-barrel" evidence="1">
    <location>
        <begin position="2"/>
        <end position="66"/>
    </location>
</feature>
<proteinExistence type="predicted"/>
<dbReference type="STRING" id="1561.NPD11_481"/>
<dbReference type="Gene3D" id="2.30.30.240">
    <property type="entry name" value="PRC-barrel domain"/>
    <property type="match status" value="2"/>
</dbReference>
<evidence type="ECO:0000313" key="3">
    <source>
        <dbReference type="Proteomes" id="UP000030635"/>
    </source>
</evidence>
<dbReference type="EMBL" id="CP006905">
    <property type="protein sequence ID" value="AIY83985.1"/>
    <property type="molecule type" value="Genomic_DNA"/>
</dbReference>
<dbReference type="RefSeq" id="WP_039315641.1">
    <property type="nucleotide sequence ID" value="NZ_CP006905.1"/>
</dbReference>
<accession>A0A0A7FYH6</accession>
<dbReference type="Proteomes" id="UP000030635">
    <property type="component" value="Chromosome"/>
</dbReference>
<feature type="domain" description="PRC-barrel" evidence="1">
    <location>
        <begin position="74"/>
        <end position="128"/>
    </location>
</feature>
<sequence length="160" mass="18153">MIRSKDFYMKGVYNSTGKKLGIVEDLFINFFEGKVIGLKISNYSLFSKKNYIDVKDIIAIDKVFIVSKSINETGIEFKSLKGIDIKDKYGVIIGVLEDIIIDEDNFTIKGLVVSTGLIERMLKGKEVLLINECILAEEYILYLGSQKVTLKAMPRKVERL</sequence>
<dbReference type="InterPro" id="IPR011033">
    <property type="entry name" value="PRC_barrel-like_sf"/>
</dbReference>
<keyword evidence="3" id="KW-1185">Reference proteome</keyword>
<reference evidence="2 3" key="1">
    <citation type="journal article" date="2015" name="Infect. Genet. Evol.">
        <title>Genomic sequences of six botulinum neurotoxin-producing strains representing three clostridial species illustrate the mobility and diversity of botulinum neurotoxin genes.</title>
        <authorList>
            <person name="Smith T.J."/>
            <person name="Hill K.K."/>
            <person name="Xie G."/>
            <person name="Foley B.T."/>
            <person name="Williamson C.H."/>
            <person name="Foster J.T."/>
            <person name="Johnson S.L."/>
            <person name="Chertkov O."/>
            <person name="Teshima H."/>
            <person name="Gibbons H.S."/>
            <person name="Johnsky L.A."/>
            <person name="Karavis M.A."/>
            <person name="Smith L.A."/>
        </authorList>
    </citation>
    <scope>NUCLEOTIDE SEQUENCE [LARGE SCALE GENOMIC DNA]</scope>
    <source>
        <strain evidence="2">Sullivan</strain>
    </source>
</reference>
<organism evidence="2 3">
    <name type="scientific">Clostridium baratii str. Sullivan</name>
    <dbReference type="NCBI Taxonomy" id="1415775"/>
    <lineage>
        <taxon>Bacteria</taxon>
        <taxon>Bacillati</taxon>
        <taxon>Bacillota</taxon>
        <taxon>Clostridia</taxon>
        <taxon>Eubacteriales</taxon>
        <taxon>Clostridiaceae</taxon>
        <taxon>Clostridium</taxon>
    </lineage>
</organism>
<evidence type="ECO:0000259" key="1">
    <source>
        <dbReference type="Pfam" id="PF05239"/>
    </source>
</evidence>
<dbReference type="eggNOG" id="COG3881">
    <property type="taxonomic scope" value="Bacteria"/>
</dbReference>
<dbReference type="HOGENOM" id="CLU_129725_0_0_9"/>
<gene>
    <name evidence="2" type="ORF">U729_2552</name>
</gene>
<dbReference type="KEGG" id="cbv:U729_2552"/>
<dbReference type="SUPFAM" id="SSF50346">
    <property type="entry name" value="PRC-barrel domain"/>
    <property type="match status" value="2"/>
</dbReference>
<dbReference type="InterPro" id="IPR027275">
    <property type="entry name" value="PRC-brl_dom"/>
</dbReference>
<dbReference type="Pfam" id="PF05239">
    <property type="entry name" value="PRC"/>
    <property type="match status" value="2"/>
</dbReference>